<evidence type="ECO:0000313" key="3">
    <source>
        <dbReference type="Proteomes" id="UP001153069"/>
    </source>
</evidence>
<dbReference type="Proteomes" id="UP001153069">
    <property type="component" value="Unassembled WGS sequence"/>
</dbReference>
<sequence length="396" mass="45485">MCIQTKTLQSSNNEAAQVDKKVAKEELKICEEHDPVTGKFLNYKGVHRPMGNFTKEEYKAFYDFWLSFWKNSFIGRGIPDIYSREGKEQFRARSNALGDVAVACSLALIIETAFKFSILQISVAAIAGFYLAGLMFGVVHMAFHARMLDYHWTSSEFAAYVFPYGHHRSHNYIDVFAGQFLIHLFPSCRREGRMWDEFIKYGLISYWCYQSSQTRLLMGWFLLSWFMEAAGHHHSHGLNKYLPPLVRFIIQYVFAPLGLLPGHEHHKFHHDYSQETRFCNFMDLAVPGLDFVLNNVWDYCYHKYYQSGELHDSGISIPGTWTTHTLYLTALACVWLACYAVGLGATTFCILMLFYVHVLDPLRILEGFVIRVYPALKRLGFFGGGGVESKPSTKDA</sequence>
<organism evidence="2 3">
    <name type="scientific">Seminavis robusta</name>
    <dbReference type="NCBI Taxonomy" id="568900"/>
    <lineage>
        <taxon>Eukaryota</taxon>
        <taxon>Sar</taxon>
        <taxon>Stramenopiles</taxon>
        <taxon>Ochrophyta</taxon>
        <taxon>Bacillariophyta</taxon>
        <taxon>Bacillariophyceae</taxon>
        <taxon>Bacillariophycidae</taxon>
        <taxon>Naviculales</taxon>
        <taxon>Naviculaceae</taxon>
        <taxon>Seminavis</taxon>
    </lineage>
</organism>
<feature type="transmembrane region" description="Helical" evidence="1">
    <location>
        <begin position="120"/>
        <end position="143"/>
    </location>
</feature>
<protein>
    <submittedName>
        <fullName evidence="2">Uncharacterized protein</fullName>
    </submittedName>
</protein>
<gene>
    <name evidence="2" type="ORF">SEMRO_888_G216410.1</name>
</gene>
<evidence type="ECO:0000256" key="1">
    <source>
        <dbReference type="SAM" id="Phobius"/>
    </source>
</evidence>
<reference evidence="2" key="1">
    <citation type="submission" date="2020-06" db="EMBL/GenBank/DDBJ databases">
        <authorList>
            <consortium name="Plant Systems Biology data submission"/>
        </authorList>
    </citation>
    <scope>NUCLEOTIDE SEQUENCE</scope>
    <source>
        <strain evidence="2">D6</strain>
    </source>
</reference>
<keyword evidence="1" id="KW-0472">Membrane</keyword>
<feature type="transmembrane region" description="Helical" evidence="1">
    <location>
        <begin position="96"/>
        <end position="114"/>
    </location>
</feature>
<comment type="caution">
    <text evidence="2">The sequence shown here is derived from an EMBL/GenBank/DDBJ whole genome shotgun (WGS) entry which is preliminary data.</text>
</comment>
<proteinExistence type="predicted"/>
<keyword evidence="1" id="KW-1133">Transmembrane helix</keyword>
<feature type="transmembrane region" description="Helical" evidence="1">
    <location>
        <begin position="326"/>
        <end position="356"/>
    </location>
</feature>
<evidence type="ECO:0000313" key="2">
    <source>
        <dbReference type="EMBL" id="CAB9517873.1"/>
    </source>
</evidence>
<dbReference type="EMBL" id="CAICTM010000886">
    <property type="protein sequence ID" value="CAB9517873.1"/>
    <property type="molecule type" value="Genomic_DNA"/>
</dbReference>
<dbReference type="AlphaFoldDB" id="A0A9N8HPB1"/>
<accession>A0A9N8HPB1</accession>
<name>A0A9N8HPB1_9STRA</name>
<keyword evidence="1" id="KW-0812">Transmembrane</keyword>
<keyword evidence="3" id="KW-1185">Reference proteome</keyword>